<name>A0A1U7X1Z0_NICSY</name>
<dbReference type="GeneID" id="104229525"/>
<evidence type="ECO:0000313" key="2">
    <source>
        <dbReference type="Proteomes" id="UP000189701"/>
    </source>
</evidence>
<evidence type="ECO:0000259" key="1">
    <source>
        <dbReference type="Pfam" id="PF23622"/>
    </source>
</evidence>
<gene>
    <name evidence="3" type="primary">LOC104229525</name>
</gene>
<dbReference type="Pfam" id="PF23622">
    <property type="entry name" value="LRR_At1g61320_AtMIF1"/>
    <property type="match status" value="1"/>
</dbReference>
<sequence length="476" mass="54861">NPRPNQRFAGLTPRSNSLSLLPTTQDACRTCLVSKRWQYLWTSIDNLTFLSRSLYSENENFVSFVNYVFSQRASSKIRKFHLRMLDLPSKDLHIRKWLSFILENKVEHVVLHSVFRDMYTLPQLFYTCSSLITFDLSNCAFEKGAVISWKSLKTLKFDTVVLDDETSVKLLSGCPALETMELTSCYSFRHLEINNSNLKRLKLEGVLPMNEGGERSFEIIAPYLQQLEIIGGIHDIKCRLVNVSSLVSAPLNFFIACVSQLDSTFVYVEDDSCHDHHQVFWTLIQDYLQKVSHVMELTIATWFAEVLFMPQLDEVLLPELKCKCLTLKLHITKYNLYGVASLLQASPHMETLNIDMESGNPCFCYRYESSCLRKGDDNDLESWISNFAFPNVKSVKLVYSTGMCHEPHDRLFELSEFLLKKAIVLEKFVIIAKRRKCRKCFQNCVSPYSLQLAANLLGCPRPSTNFMMIFHESDSK</sequence>
<organism evidence="2 3">
    <name type="scientific">Nicotiana sylvestris</name>
    <name type="common">Wood tobacco</name>
    <name type="synonym">South American tobacco</name>
    <dbReference type="NCBI Taxonomy" id="4096"/>
    <lineage>
        <taxon>Eukaryota</taxon>
        <taxon>Viridiplantae</taxon>
        <taxon>Streptophyta</taxon>
        <taxon>Embryophyta</taxon>
        <taxon>Tracheophyta</taxon>
        <taxon>Spermatophyta</taxon>
        <taxon>Magnoliopsida</taxon>
        <taxon>eudicotyledons</taxon>
        <taxon>Gunneridae</taxon>
        <taxon>Pentapetalae</taxon>
        <taxon>asterids</taxon>
        <taxon>lamiids</taxon>
        <taxon>Solanales</taxon>
        <taxon>Solanaceae</taxon>
        <taxon>Nicotianoideae</taxon>
        <taxon>Nicotianeae</taxon>
        <taxon>Nicotiana</taxon>
    </lineage>
</organism>
<dbReference type="InterPro" id="IPR055357">
    <property type="entry name" value="LRR_At1g61320_AtMIF1"/>
</dbReference>
<dbReference type="Gene3D" id="3.80.10.10">
    <property type="entry name" value="Ribonuclease Inhibitor"/>
    <property type="match status" value="1"/>
</dbReference>
<dbReference type="AlphaFoldDB" id="A0A1U7X1Z0"/>
<dbReference type="InterPro" id="IPR050232">
    <property type="entry name" value="FBL13/AtMIF1-like"/>
</dbReference>
<dbReference type="SUPFAM" id="SSF52047">
    <property type="entry name" value="RNI-like"/>
    <property type="match status" value="1"/>
</dbReference>
<dbReference type="PANTHER" id="PTHR31900:SF32">
    <property type="entry name" value="F-BOX_RNI_FBD-LIKE DOMAIN PROTEIN"/>
    <property type="match status" value="1"/>
</dbReference>
<accession>A0A1U7X1Z0</accession>
<dbReference type="KEGG" id="nsy:104229525"/>
<dbReference type="eggNOG" id="ENOG502QVFC">
    <property type="taxonomic scope" value="Eukaryota"/>
</dbReference>
<reference evidence="2" key="1">
    <citation type="journal article" date="2013" name="Genome Biol.">
        <title>Reference genomes and transcriptomes of Nicotiana sylvestris and Nicotiana tomentosiformis.</title>
        <authorList>
            <person name="Sierro N."/>
            <person name="Battey J.N."/>
            <person name="Ouadi S."/>
            <person name="Bovet L."/>
            <person name="Goepfert S."/>
            <person name="Bakaher N."/>
            <person name="Peitsch M.C."/>
            <person name="Ivanov N.V."/>
        </authorList>
    </citation>
    <scope>NUCLEOTIDE SEQUENCE [LARGE SCALE GENOMIC DNA]</scope>
</reference>
<dbReference type="PANTHER" id="PTHR31900">
    <property type="entry name" value="F-BOX/RNI SUPERFAMILY PROTEIN-RELATED"/>
    <property type="match status" value="1"/>
</dbReference>
<dbReference type="InterPro" id="IPR032675">
    <property type="entry name" value="LRR_dom_sf"/>
</dbReference>
<feature type="non-terminal residue" evidence="3">
    <location>
        <position position="1"/>
    </location>
</feature>
<dbReference type="OrthoDB" id="612216at2759"/>
<dbReference type="STRING" id="4096.A0A1U7X1Z0"/>
<protein>
    <submittedName>
        <fullName evidence="3">Probable F-box protein At1g60180</fullName>
    </submittedName>
</protein>
<proteinExistence type="predicted"/>
<feature type="domain" description="At1g61320/AtMIF1 LRR" evidence="1">
    <location>
        <begin position="72"/>
        <end position="441"/>
    </location>
</feature>
<dbReference type="Proteomes" id="UP000189701">
    <property type="component" value="Unplaced"/>
</dbReference>
<keyword evidence="2" id="KW-1185">Reference proteome</keyword>
<evidence type="ECO:0000313" key="3">
    <source>
        <dbReference type="RefSeq" id="XP_009780480.1"/>
    </source>
</evidence>
<reference evidence="3" key="2">
    <citation type="submission" date="2025-08" db="UniProtKB">
        <authorList>
            <consortium name="RefSeq"/>
        </authorList>
    </citation>
    <scope>IDENTIFICATION</scope>
    <source>
        <tissue evidence="3">Leaf</tissue>
    </source>
</reference>
<dbReference type="RefSeq" id="XP_009780480.1">
    <property type="nucleotide sequence ID" value="XM_009782178.1"/>
</dbReference>